<keyword evidence="2" id="KW-1185">Reference proteome</keyword>
<sequence length="103" mass="11302">MAEFEKRLACVIEADGSVNRGYLISGCRFDGTNEYVIRWEVPLQGEAKTNFAGTVGSALTEPVEPGLITVGLDDDPHQMVVRTYAPDGTPAPRSFHIACFRDR</sequence>
<dbReference type="AlphaFoldDB" id="A0A7W9DPE1"/>
<dbReference type="EMBL" id="JACHBR010000001">
    <property type="protein sequence ID" value="MBB5625989.1"/>
    <property type="molecule type" value="Genomic_DNA"/>
</dbReference>
<name>A0A7W9DPE1_9ACTN</name>
<evidence type="ECO:0000313" key="1">
    <source>
        <dbReference type="EMBL" id="MBB5625989.1"/>
    </source>
</evidence>
<dbReference type="RefSeq" id="WP_184609607.1">
    <property type="nucleotide sequence ID" value="NZ_BOOS01000037.1"/>
</dbReference>
<organism evidence="1 2">
    <name type="scientific">Sphaerisporangium krabiense</name>
    <dbReference type="NCBI Taxonomy" id="763782"/>
    <lineage>
        <taxon>Bacteria</taxon>
        <taxon>Bacillati</taxon>
        <taxon>Actinomycetota</taxon>
        <taxon>Actinomycetes</taxon>
        <taxon>Streptosporangiales</taxon>
        <taxon>Streptosporangiaceae</taxon>
        <taxon>Sphaerisporangium</taxon>
    </lineage>
</organism>
<reference evidence="1 2" key="1">
    <citation type="submission" date="2020-08" db="EMBL/GenBank/DDBJ databases">
        <title>Sequencing the genomes of 1000 actinobacteria strains.</title>
        <authorList>
            <person name="Klenk H.-P."/>
        </authorList>
    </citation>
    <scope>NUCLEOTIDE SEQUENCE [LARGE SCALE GENOMIC DNA]</scope>
    <source>
        <strain evidence="1 2">DSM 45790</strain>
    </source>
</reference>
<comment type="caution">
    <text evidence="1">The sequence shown here is derived from an EMBL/GenBank/DDBJ whole genome shotgun (WGS) entry which is preliminary data.</text>
</comment>
<evidence type="ECO:0000313" key="2">
    <source>
        <dbReference type="Proteomes" id="UP000588112"/>
    </source>
</evidence>
<dbReference type="Proteomes" id="UP000588112">
    <property type="component" value="Unassembled WGS sequence"/>
</dbReference>
<gene>
    <name evidence="1" type="ORF">BJ981_001688</name>
</gene>
<protein>
    <submittedName>
        <fullName evidence="1">Uncharacterized protein</fullName>
    </submittedName>
</protein>
<proteinExistence type="predicted"/>
<accession>A0A7W9DPE1</accession>